<evidence type="ECO:0000256" key="26">
    <source>
        <dbReference type="SAM" id="Phobius"/>
    </source>
</evidence>
<keyword evidence="7" id="KW-0458">Lysosome</keyword>
<dbReference type="PANTHER" id="PTHR23512:SF3">
    <property type="entry name" value="MAJOR FACILITATOR SUPERFAMILY DOMAIN-CONTAINING PROTEIN 1"/>
    <property type="match status" value="1"/>
</dbReference>
<dbReference type="Pfam" id="PF07690">
    <property type="entry name" value="MFS_1"/>
    <property type="match status" value="1"/>
</dbReference>
<dbReference type="InterPro" id="IPR036259">
    <property type="entry name" value="MFS_trans_sf"/>
</dbReference>
<evidence type="ECO:0000256" key="2">
    <source>
        <dbReference type="ARBA" id="ARBA00008335"/>
    </source>
</evidence>
<evidence type="ECO:0000256" key="21">
    <source>
        <dbReference type="ARBA" id="ARBA00044985"/>
    </source>
</evidence>
<evidence type="ECO:0000256" key="11">
    <source>
        <dbReference type="ARBA" id="ARBA00044884"/>
    </source>
</evidence>
<evidence type="ECO:0000313" key="28">
    <source>
        <dbReference type="Proteomes" id="UP000265618"/>
    </source>
</evidence>
<dbReference type="GO" id="GO:0022857">
    <property type="term" value="F:transmembrane transporter activity"/>
    <property type="evidence" value="ECO:0007669"/>
    <property type="project" value="InterPro"/>
</dbReference>
<proteinExistence type="inferred from homology"/>
<evidence type="ECO:0000313" key="27">
    <source>
        <dbReference type="EMBL" id="GIQ83930.1"/>
    </source>
</evidence>
<comment type="catalytic activity">
    <reaction evidence="18">
        <text>L-histidyl-L-alpha-amino acid(out) = L-histidyl-L-alpha-amino acid(in)</text>
        <dbReference type="Rhea" id="RHEA:79379"/>
        <dbReference type="ChEBI" id="CHEBI:229964"/>
    </reaction>
</comment>
<name>A0A9K3CWY3_9EUKA</name>
<evidence type="ECO:0000256" key="13">
    <source>
        <dbReference type="ARBA" id="ARBA00044893"/>
    </source>
</evidence>
<gene>
    <name evidence="27" type="ORF">KIPB_005337</name>
</gene>
<evidence type="ECO:0000256" key="4">
    <source>
        <dbReference type="ARBA" id="ARBA00022692"/>
    </source>
</evidence>
<dbReference type="EMBL" id="BDIP01001238">
    <property type="protein sequence ID" value="GIQ83930.1"/>
    <property type="molecule type" value="Genomic_DNA"/>
</dbReference>
<evidence type="ECO:0000256" key="5">
    <source>
        <dbReference type="ARBA" id="ARBA00022989"/>
    </source>
</evidence>
<dbReference type="InterPro" id="IPR052187">
    <property type="entry name" value="MFSD1"/>
</dbReference>
<comment type="caution">
    <text evidence="27">The sequence shown here is derived from an EMBL/GenBank/DDBJ whole genome shotgun (WGS) entry which is preliminary data.</text>
</comment>
<evidence type="ECO:0000256" key="12">
    <source>
        <dbReference type="ARBA" id="ARBA00044891"/>
    </source>
</evidence>
<feature type="transmembrane region" description="Helical" evidence="26">
    <location>
        <begin position="20"/>
        <end position="37"/>
    </location>
</feature>
<comment type="catalytic activity">
    <reaction evidence="20">
        <text>L-lysyl-glycine(out) = L-lysyl-glycine(in)</text>
        <dbReference type="Rhea" id="RHEA:79407"/>
        <dbReference type="ChEBI" id="CHEBI:191202"/>
    </reaction>
</comment>
<comment type="catalytic activity">
    <reaction evidence="17">
        <text>L-arginyl-glycine(out) = L-arginyl-glycine(in)</text>
        <dbReference type="Rhea" id="RHEA:79391"/>
        <dbReference type="ChEBI" id="CHEBI:229955"/>
    </reaction>
</comment>
<comment type="catalytic activity">
    <reaction evidence="15">
        <text>L-arginyl-L-alpha-amino acid(out) = L-arginyl-L-alpha-amino acid(in)</text>
        <dbReference type="Rhea" id="RHEA:79371"/>
        <dbReference type="ChEBI" id="CHEBI:84315"/>
    </reaction>
</comment>
<evidence type="ECO:0000256" key="14">
    <source>
        <dbReference type="ARBA" id="ARBA00044898"/>
    </source>
</evidence>
<keyword evidence="5 26" id="KW-1133">Transmembrane helix</keyword>
<comment type="catalytic activity">
    <reaction evidence="10">
        <text>L-alpha-aminoacyl-L-arginine(out) = L-alpha-aminoacyl-L-arginine(in)</text>
        <dbReference type="Rhea" id="RHEA:79367"/>
        <dbReference type="ChEBI" id="CHEBI:229968"/>
    </reaction>
</comment>
<comment type="function">
    <text evidence="23">Lysosomal dipeptide uniporter that selectively exports lysine, arginine or histidine-containing dipeptides with a net positive charge from the lysosome lumen into the cytosol. Could play a role in a specific type of protein O-glycosylation indirectly regulating macrophages migration and tissue invasion. Also essential for liver homeostasis.</text>
</comment>
<evidence type="ECO:0000256" key="16">
    <source>
        <dbReference type="ARBA" id="ARBA00044900"/>
    </source>
</evidence>
<evidence type="ECO:0000256" key="23">
    <source>
        <dbReference type="ARBA" id="ARBA00045709"/>
    </source>
</evidence>
<keyword evidence="28" id="KW-1185">Reference proteome</keyword>
<evidence type="ECO:0000256" key="24">
    <source>
        <dbReference type="ARBA" id="ARBA00046376"/>
    </source>
</evidence>
<comment type="catalytic activity">
    <reaction evidence="12">
        <text>L-lysyl-L-alpha-amino acid(out) = L-lysyl-L-alpha-amino acid(in)</text>
        <dbReference type="Rhea" id="RHEA:79387"/>
        <dbReference type="ChEBI" id="CHEBI:229965"/>
    </reaction>
</comment>
<sequence>MIPEPSCTSNALPAITTRQYLLLGSCILVVAGSFFLFELPSSAAIFIKDHFSLNSAQYALMHTVLAVMGSFGPSVLGLMSVKYGLGTVFMGSAIACALSQVLLYVSAAIPSPSYALFLVGRGLFGAVVDVLFSFSEATILTSFSGGRQAAAYSCSVFVSRMASCASYTLIPGVAADMGLLGTLLVTMVVSGGVLLFTATTVKLRQDPAPHTPNKAADPHSHDFHETVVQRLKGTNRVVSDRLTQMEEGDGCLCLSGPVSLVVSRECSDDMGLDHLIKTGCNVSQEASLHDEPTETADDMPSTDNPVVQDLPIADTLSAPSASAPESDQSLLATLLDTGLYDWLTILVAGSTYCSLFLFTYFFPLQIANLKGYDAEEASFSMYVIFLVNAVVSPAVLNYISLRLSRGPPWKILAVAMGFFVVTFAPDMAMMWLDTCSHSTVTLLLALKGVSYTAPTACLVYMQTMTSGPRLAFQISTSYSLLNLIVVVVGSVLGGRIDSSPYVFSAALLLTDIAAVASAVPLLVRDIRLTKMIASRPDHKDIA</sequence>
<evidence type="ECO:0000256" key="22">
    <source>
        <dbReference type="ARBA" id="ARBA00045018"/>
    </source>
</evidence>
<comment type="catalytic activity">
    <reaction evidence="13">
        <text>L-alpha-aminoacyl-L-lysine(out) = L-alpha-aminoacyl-L-lysine(in)</text>
        <dbReference type="Rhea" id="RHEA:79383"/>
        <dbReference type="ChEBI" id="CHEBI:229966"/>
    </reaction>
</comment>
<feature type="transmembrane region" description="Helical" evidence="26">
    <location>
        <begin position="58"/>
        <end position="79"/>
    </location>
</feature>
<evidence type="ECO:0000256" key="8">
    <source>
        <dbReference type="ARBA" id="ARBA00044876"/>
    </source>
</evidence>
<feature type="transmembrane region" description="Helical" evidence="26">
    <location>
        <begin position="411"/>
        <end position="432"/>
    </location>
</feature>
<comment type="subcellular location">
    <subcellularLocation>
        <location evidence="1">Lysosome membrane</location>
        <topology evidence="1">Multi-pass membrane protein</topology>
    </subcellularLocation>
</comment>
<comment type="catalytic activity">
    <reaction evidence="16">
        <text>L-lysyl-L-lysine(out) = L-lysyl-L-lysine(in)</text>
        <dbReference type="Rhea" id="RHEA:79403"/>
        <dbReference type="ChEBI" id="CHEBI:229956"/>
    </reaction>
</comment>
<keyword evidence="6 26" id="KW-0472">Membrane</keyword>
<dbReference type="AlphaFoldDB" id="A0A9K3CWY3"/>
<dbReference type="GO" id="GO:0005765">
    <property type="term" value="C:lysosomal membrane"/>
    <property type="evidence" value="ECO:0007669"/>
    <property type="project" value="UniProtKB-SubCell"/>
</dbReference>
<feature type="transmembrane region" description="Helical" evidence="26">
    <location>
        <begin position="177"/>
        <end position="196"/>
    </location>
</feature>
<comment type="subunit">
    <text evidence="24">Homodimer. Interacts with lysosomal protein GLMP (via lumenal domain); the interaction starts while both proteins are still in the endoplasmic reticulum and is required for stabilization of MFSD1 in lysosomes but has no direct effect on its targeting to lysosomes or transporter activity.</text>
</comment>
<comment type="catalytic activity">
    <reaction evidence="14">
        <text>L-aspartyl-L-lysine(out) = L-aspartyl-L-lysine(in)</text>
        <dbReference type="Rhea" id="RHEA:79411"/>
        <dbReference type="ChEBI" id="CHEBI:229953"/>
    </reaction>
</comment>
<organism evidence="27 28">
    <name type="scientific">Kipferlia bialata</name>
    <dbReference type="NCBI Taxonomy" id="797122"/>
    <lineage>
        <taxon>Eukaryota</taxon>
        <taxon>Metamonada</taxon>
        <taxon>Carpediemonas-like organisms</taxon>
        <taxon>Kipferlia</taxon>
    </lineage>
</organism>
<comment type="catalytic activity">
    <reaction evidence="11">
        <text>L-alpha-aminoacyl-L-histidine(out) = L-alpha-aminoacyl-L-histidine(in)</text>
        <dbReference type="Rhea" id="RHEA:79375"/>
        <dbReference type="ChEBI" id="CHEBI:229967"/>
    </reaction>
</comment>
<keyword evidence="4 26" id="KW-0812">Transmembrane</keyword>
<feature type="transmembrane region" description="Helical" evidence="26">
    <location>
        <begin position="502"/>
        <end position="523"/>
    </location>
</feature>
<evidence type="ECO:0000256" key="17">
    <source>
        <dbReference type="ARBA" id="ARBA00044903"/>
    </source>
</evidence>
<reference evidence="27 28" key="1">
    <citation type="journal article" date="2018" name="PLoS ONE">
        <title>The draft genome of Kipferlia bialata reveals reductive genome evolution in fornicate parasites.</title>
        <authorList>
            <person name="Tanifuji G."/>
            <person name="Takabayashi S."/>
            <person name="Kume K."/>
            <person name="Takagi M."/>
            <person name="Nakayama T."/>
            <person name="Kamikawa R."/>
            <person name="Inagaki Y."/>
            <person name="Hashimoto T."/>
        </authorList>
    </citation>
    <scope>NUCLEOTIDE SEQUENCE [LARGE SCALE GENOMIC DNA]</scope>
    <source>
        <strain evidence="27">NY0173</strain>
    </source>
</reference>
<evidence type="ECO:0000256" key="10">
    <source>
        <dbReference type="ARBA" id="ARBA00044881"/>
    </source>
</evidence>
<comment type="catalytic activity">
    <reaction evidence="8">
        <text>L-lysyl-L-alanine(out) = L-lysyl-L-alanine(in)</text>
        <dbReference type="Rhea" id="RHEA:79399"/>
        <dbReference type="ChEBI" id="CHEBI:229954"/>
    </reaction>
</comment>
<evidence type="ECO:0000256" key="15">
    <source>
        <dbReference type="ARBA" id="ARBA00044899"/>
    </source>
</evidence>
<comment type="catalytic activity">
    <reaction evidence="9">
        <text>L-histidyl-glycine(out) = L-histidyl-glycine(in)</text>
        <dbReference type="Rhea" id="RHEA:79395"/>
        <dbReference type="ChEBI" id="CHEBI:229957"/>
    </reaction>
</comment>
<comment type="similarity">
    <text evidence="2">Belongs to the major facilitator superfamily.</text>
</comment>
<keyword evidence="3" id="KW-0813">Transport</keyword>
<feature type="transmembrane region" description="Helical" evidence="26">
    <location>
        <begin position="85"/>
        <end position="107"/>
    </location>
</feature>
<dbReference type="Proteomes" id="UP000265618">
    <property type="component" value="Unassembled WGS sequence"/>
</dbReference>
<feature type="transmembrane region" description="Helical" evidence="26">
    <location>
        <begin position="381"/>
        <end position="399"/>
    </location>
</feature>
<dbReference type="InterPro" id="IPR011701">
    <property type="entry name" value="MFS"/>
</dbReference>
<accession>A0A9K3CWY3</accession>
<evidence type="ECO:0000256" key="18">
    <source>
        <dbReference type="ARBA" id="ARBA00044912"/>
    </source>
</evidence>
<evidence type="ECO:0000256" key="20">
    <source>
        <dbReference type="ARBA" id="ARBA00044924"/>
    </source>
</evidence>
<feature type="transmembrane region" description="Helical" evidence="26">
    <location>
        <begin position="339"/>
        <end position="361"/>
    </location>
</feature>
<evidence type="ECO:0000256" key="7">
    <source>
        <dbReference type="ARBA" id="ARBA00023228"/>
    </source>
</evidence>
<feature type="transmembrane region" description="Helical" evidence="26">
    <location>
        <begin position="438"/>
        <end position="460"/>
    </location>
</feature>
<evidence type="ECO:0000256" key="3">
    <source>
        <dbReference type="ARBA" id="ARBA00022448"/>
    </source>
</evidence>
<evidence type="ECO:0000256" key="6">
    <source>
        <dbReference type="ARBA" id="ARBA00023136"/>
    </source>
</evidence>
<evidence type="ECO:0000256" key="1">
    <source>
        <dbReference type="ARBA" id="ARBA00004155"/>
    </source>
</evidence>
<dbReference type="PANTHER" id="PTHR23512">
    <property type="entry name" value="MAJOR FACILITATOR SUPERFAMILY DOMAIN-CONTAINING PROTEIN 1"/>
    <property type="match status" value="1"/>
</dbReference>
<feature type="transmembrane region" description="Helical" evidence="26">
    <location>
        <begin position="480"/>
        <end position="496"/>
    </location>
</feature>
<feature type="region of interest" description="Disordered" evidence="25">
    <location>
        <begin position="286"/>
        <end position="306"/>
    </location>
</feature>
<dbReference type="SUPFAM" id="SSF103473">
    <property type="entry name" value="MFS general substrate transporter"/>
    <property type="match status" value="1"/>
</dbReference>
<evidence type="ECO:0000256" key="9">
    <source>
        <dbReference type="ARBA" id="ARBA00044878"/>
    </source>
</evidence>
<protein>
    <recommendedName>
        <fullName evidence="21">Lysosomal dipeptide transporter MFSD1</fullName>
    </recommendedName>
    <alternativeName>
        <fullName evidence="22">Major facilitator superfamily domain-containing protein 1</fullName>
    </alternativeName>
</protein>
<evidence type="ECO:0000256" key="25">
    <source>
        <dbReference type="SAM" id="MobiDB-lite"/>
    </source>
</evidence>
<comment type="catalytic activity">
    <reaction evidence="19">
        <text>L-alanyl-L-lysine(out) = L-alanyl-L-lysine(in)</text>
        <dbReference type="Rhea" id="RHEA:79415"/>
        <dbReference type="ChEBI" id="CHEBI:192470"/>
    </reaction>
</comment>
<evidence type="ECO:0000256" key="19">
    <source>
        <dbReference type="ARBA" id="ARBA00044919"/>
    </source>
</evidence>
<dbReference type="Gene3D" id="1.20.1250.20">
    <property type="entry name" value="MFS general substrate transporter like domains"/>
    <property type="match status" value="2"/>
</dbReference>